<evidence type="ECO:0000313" key="3">
    <source>
        <dbReference type="Proteomes" id="UP000583127"/>
    </source>
</evidence>
<dbReference type="InterPro" id="IPR056110">
    <property type="entry name" value="DUF7693"/>
</dbReference>
<proteinExistence type="predicted"/>
<comment type="caution">
    <text evidence="2">The sequence shown here is derived from an EMBL/GenBank/DDBJ whole genome shotgun (WGS) entry which is preliminary data.</text>
</comment>
<dbReference type="Proteomes" id="UP000583127">
    <property type="component" value="Unassembled WGS sequence"/>
</dbReference>
<protein>
    <recommendedName>
        <fullName evidence="1">DUF7693 domain-containing protein</fullName>
    </recommendedName>
</protein>
<dbReference type="EMBL" id="JABBFZ010000027">
    <property type="protein sequence ID" value="NML34880.1"/>
    <property type="molecule type" value="Genomic_DNA"/>
</dbReference>
<sequence>MSIPAEEVAEVFRQAIRGEIAVKLLGDEAWNDVLCGDVEFMFGEWHITIFNDVLEFDYVDNVKAPDGRTAEYDDWFHSGAGDDPVDMLAPSELSALKDLVDALTPTPYGAQTA</sequence>
<name>A0A7Y0FGC7_9BURK</name>
<evidence type="ECO:0000313" key="2">
    <source>
        <dbReference type="EMBL" id="NML34880.1"/>
    </source>
</evidence>
<organism evidence="2 3">
    <name type="scientific">Paraburkholderia antibiotica</name>
    <dbReference type="NCBI Taxonomy" id="2728839"/>
    <lineage>
        <taxon>Bacteria</taxon>
        <taxon>Pseudomonadati</taxon>
        <taxon>Pseudomonadota</taxon>
        <taxon>Betaproteobacteria</taxon>
        <taxon>Burkholderiales</taxon>
        <taxon>Burkholderiaceae</taxon>
        <taxon>Paraburkholderia</taxon>
    </lineage>
</organism>
<gene>
    <name evidence="2" type="ORF">HHL14_29155</name>
</gene>
<dbReference type="AlphaFoldDB" id="A0A7Y0FGC7"/>
<feature type="domain" description="DUF7693" evidence="1">
    <location>
        <begin position="3"/>
        <end position="101"/>
    </location>
</feature>
<evidence type="ECO:0000259" key="1">
    <source>
        <dbReference type="Pfam" id="PF24745"/>
    </source>
</evidence>
<reference evidence="2 3" key="1">
    <citation type="submission" date="2020-04" db="EMBL/GenBank/DDBJ databases">
        <title>Paraburkholderia sp. G-4-1-8 isolated from soil.</title>
        <authorList>
            <person name="Dahal R.H."/>
        </authorList>
    </citation>
    <scope>NUCLEOTIDE SEQUENCE [LARGE SCALE GENOMIC DNA]</scope>
    <source>
        <strain evidence="2 3">G-4-1-8</strain>
    </source>
</reference>
<dbReference type="Pfam" id="PF24745">
    <property type="entry name" value="DUF7693"/>
    <property type="match status" value="1"/>
</dbReference>
<dbReference type="RefSeq" id="WP_169501069.1">
    <property type="nucleotide sequence ID" value="NZ_JABBFZ010000027.1"/>
</dbReference>
<keyword evidence="3" id="KW-1185">Reference proteome</keyword>
<accession>A0A7Y0FGC7</accession>